<dbReference type="AlphaFoldDB" id="A0A9P5NQ22"/>
<protein>
    <submittedName>
        <fullName evidence="2">Uncharacterized protein</fullName>
    </submittedName>
</protein>
<proteinExistence type="predicted"/>
<name>A0A9P5NQ22_GYMJU</name>
<dbReference type="Proteomes" id="UP000724874">
    <property type="component" value="Unassembled WGS sequence"/>
</dbReference>
<feature type="signal peptide" evidence="1">
    <location>
        <begin position="1"/>
        <end position="18"/>
    </location>
</feature>
<keyword evidence="3" id="KW-1185">Reference proteome</keyword>
<feature type="chain" id="PRO_5040418535" evidence="1">
    <location>
        <begin position="19"/>
        <end position="88"/>
    </location>
</feature>
<reference evidence="2" key="1">
    <citation type="submission" date="2020-11" db="EMBL/GenBank/DDBJ databases">
        <authorList>
            <consortium name="DOE Joint Genome Institute"/>
            <person name="Ahrendt S."/>
            <person name="Riley R."/>
            <person name="Andreopoulos W."/>
            <person name="LaButti K."/>
            <person name="Pangilinan J."/>
            <person name="Ruiz-duenas F.J."/>
            <person name="Barrasa J.M."/>
            <person name="Sanchez-Garcia M."/>
            <person name="Camarero S."/>
            <person name="Miyauchi S."/>
            <person name="Serrano A."/>
            <person name="Linde D."/>
            <person name="Babiker R."/>
            <person name="Drula E."/>
            <person name="Ayuso-Fernandez I."/>
            <person name="Pacheco R."/>
            <person name="Padilla G."/>
            <person name="Ferreira P."/>
            <person name="Barriuso J."/>
            <person name="Kellner H."/>
            <person name="Castanera R."/>
            <person name="Alfaro M."/>
            <person name="Ramirez L."/>
            <person name="Pisabarro A.G."/>
            <person name="Kuo A."/>
            <person name="Tritt A."/>
            <person name="Lipzen A."/>
            <person name="He G."/>
            <person name="Yan M."/>
            <person name="Ng V."/>
            <person name="Cullen D."/>
            <person name="Martin F."/>
            <person name="Rosso M.-N."/>
            <person name="Henrissat B."/>
            <person name="Hibbett D."/>
            <person name="Martinez A.T."/>
            <person name="Grigoriev I.V."/>
        </authorList>
    </citation>
    <scope>NUCLEOTIDE SEQUENCE</scope>
    <source>
        <strain evidence="2">AH 44721</strain>
    </source>
</reference>
<keyword evidence="1" id="KW-0732">Signal</keyword>
<evidence type="ECO:0000256" key="1">
    <source>
        <dbReference type="SAM" id="SignalP"/>
    </source>
</evidence>
<accession>A0A9P5NQ22</accession>
<feature type="non-terminal residue" evidence="2">
    <location>
        <position position="88"/>
    </location>
</feature>
<dbReference type="EMBL" id="JADNYJ010000025">
    <property type="protein sequence ID" value="KAF8904725.1"/>
    <property type="molecule type" value="Genomic_DNA"/>
</dbReference>
<gene>
    <name evidence="2" type="ORF">CPB84DRAFT_1772663</name>
</gene>
<evidence type="ECO:0000313" key="2">
    <source>
        <dbReference type="EMBL" id="KAF8904725.1"/>
    </source>
</evidence>
<organism evidence="2 3">
    <name type="scientific">Gymnopilus junonius</name>
    <name type="common">Spectacular rustgill mushroom</name>
    <name type="synonym">Gymnopilus spectabilis subsp. junonius</name>
    <dbReference type="NCBI Taxonomy" id="109634"/>
    <lineage>
        <taxon>Eukaryota</taxon>
        <taxon>Fungi</taxon>
        <taxon>Dikarya</taxon>
        <taxon>Basidiomycota</taxon>
        <taxon>Agaricomycotina</taxon>
        <taxon>Agaricomycetes</taxon>
        <taxon>Agaricomycetidae</taxon>
        <taxon>Agaricales</taxon>
        <taxon>Agaricineae</taxon>
        <taxon>Hymenogastraceae</taxon>
        <taxon>Gymnopilus</taxon>
    </lineage>
</organism>
<sequence>MPIPFTLGLLAFALPVSGIPPNSCEAEAGGPPIDMGMGWSTAAVCGAWGTYGVGIFIVIDVGTLSIFACAFAMGVSTPAPPPSDELGI</sequence>
<evidence type="ECO:0000313" key="3">
    <source>
        <dbReference type="Proteomes" id="UP000724874"/>
    </source>
</evidence>
<comment type="caution">
    <text evidence="2">The sequence shown here is derived from an EMBL/GenBank/DDBJ whole genome shotgun (WGS) entry which is preliminary data.</text>
</comment>